<proteinExistence type="predicted"/>
<reference evidence="2 3" key="1">
    <citation type="submission" date="2020-08" db="EMBL/GenBank/DDBJ databases">
        <title>Sequencing the genomes of 1000 actinobacteria strains.</title>
        <authorList>
            <person name="Klenk H.-P."/>
        </authorList>
    </citation>
    <scope>NUCLEOTIDE SEQUENCE [LARGE SCALE GENOMIC DNA]</scope>
    <source>
        <strain evidence="2 3">DSM 44230</strain>
    </source>
</reference>
<organism evidence="2 3">
    <name type="scientific">Crossiella cryophila</name>
    <dbReference type="NCBI Taxonomy" id="43355"/>
    <lineage>
        <taxon>Bacteria</taxon>
        <taxon>Bacillati</taxon>
        <taxon>Actinomycetota</taxon>
        <taxon>Actinomycetes</taxon>
        <taxon>Pseudonocardiales</taxon>
        <taxon>Pseudonocardiaceae</taxon>
        <taxon>Crossiella</taxon>
    </lineage>
</organism>
<dbReference type="InterPro" id="IPR037401">
    <property type="entry name" value="SnoaL-like"/>
</dbReference>
<protein>
    <submittedName>
        <fullName evidence="2">Ketosteroid isomerase-like protein</fullName>
    </submittedName>
</protein>
<dbReference type="AlphaFoldDB" id="A0A7W7FUN3"/>
<feature type="domain" description="SnoaL-like" evidence="1">
    <location>
        <begin position="12"/>
        <end position="114"/>
    </location>
</feature>
<comment type="caution">
    <text evidence="2">The sequence shown here is derived from an EMBL/GenBank/DDBJ whole genome shotgun (WGS) entry which is preliminary data.</text>
</comment>
<evidence type="ECO:0000259" key="1">
    <source>
        <dbReference type="Pfam" id="PF12680"/>
    </source>
</evidence>
<accession>A0A7W7FUN3</accession>
<dbReference type="Proteomes" id="UP000533598">
    <property type="component" value="Unassembled WGS sequence"/>
</dbReference>
<evidence type="ECO:0000313" key="2">
    <source>
        <dbReference type="EMBL" id="MBB4675969.1"/>
    </source>
</evidence>
<dbReference type="Pfam" id="PF12680">
    <property type="entry name" value="SnoaL_2"/>
    <property type="match status" value="1"/>
</dbReference>
<keyword evidence="3" id="KW-1185">Reference proteome</keyword>
<name>A0A7W7FUN3_9PSEU</name>
<evidence type="ECO:0000313" key="3">
    <source>
        <dbReference type="Proteomes" id="UP000533598"/>
    </source>
</evidence>
<gene>
    <name evidence="2" type="ORF">HNR67_002087</name>
</gene>
<dbReference type="InterPro" id="IPR032710">
    <property type="entry name" value="NTF2-like_dom_sf"/>
</dbReference>
<keyword evidence="2" id="KW-0413">Isomerase</keyword>
<dbReference type="RefSeq" id="WP_185001855.1">
    <property type="nucleotide sequence ID" value="NZ_BAAAUI010000021.1"/>
</dbReference>
<dbReference type="SUPFAM" id="SSF54427">
    <property type="entry name" value="NTF2-like"/>
    <property type="match status" value="1"/>
</dbReference>
<dbReference type="GO" id="GO:0016853">
    <property type="term" value="F:isomerase activity"/>
    <property type="evidence" value="ECO:0007669"/>
    <property type="project" value="UniProtKB-KW"/>
</dbReference>
<sequence>MRTARQTFEHGLELLLAKDMAAFVQLWAPAGIMEFPFAAPGAPRRIEGRDAVWEYLRDYPEILDIREFPSVLVHETTDPEVLVVELEAAGFVVASGAPYRIGYVAVLTIRDGEIHTYRDYWSPTALAGLLDGAVTLPGGTRG</sequence>
<dbReference type="EMBL" id="JACHMH010000001">
    <property type="protein sequence ID" value="MBB4675969.1"/>
    <property type="molecule type" value="Genomic_DNA"/>
</dbReference>
<dbReference type="Gene3D" id="3.10.450.50">
    <property type="match status" value="1"/>
</dbReference>